<dbReference type="PROSITE" id="PS50110">
    <property type="entry name" value="RESPONSE_REGULATORY"/>
    <property type="match status" value="1"/>
</dbReference>
<feature type="domain" description="OmpR/PhoB-type" evidence="11">
    <location>
        <begin position="111"/>
        <end position="207"/>
    </location>
</feature>
<dbReference type="PANTHER" id="PTHR48111:SF32">
    <property type="entry name" value="STAGE 0 SPORULATION PROTEIN A HOMOLOG"/>
    <property type="match status" value="1"/>
</dbReference>
<evidence type="ECO:0000256" key="5">
    <source>
        <dbReference type="ARBA" id="ARBA00023125"/>
    </source>
</evidence>
<comment type="function">
    <text evidence="7">May play the central regulatory role in sporulation. It may be an element of the effector pathway responsible for the activation of sporulation genes in response to nutritional stress. Spo0A may act in concert with spo0H (a sigma factor) to control the expression of some genes that are critical to the sporulation process.</text>
</comment>
<dbReference type="GO" id="GO:0000156">
    <property type="term" value="F:phosphorelay response regulator activity"/>
    <property type="evidence" value="ECO:0007669"/>
    <property type="project" value="TreeGrafter"/>
</dbReference>
<dbReference type="InterPro" id="IPR011006">
    <property type="entry name" value="CheY-like_superfamily"/>
</dbReference>
<feature type="DNA-binding region" description="OmpR/PhoB-type" evidence="9">
    <location>
        <begin position="111"/>
        <end position="207"/>
    </location>
</feature>
<comment type="caution">
    <text evidence="12">The sequence shown here is derived from an EMBL/GenBank/DDBJ whole genome shotgun (WGS) entry which is preliminary data.</text>
</comment>
<dbReference type="SMART" id="SM00448">
    <property type="entry name" value="REC"/>
    <property type="match status" value="1"/>
</dbReference>
<dbReference type="InterPro" id="IPR036388">
    <property type="entry name" value="WH-like_DNA-bd_sf"/>
</dbReference>
<keyword evidence="4" id="KW-0805">Transcription regulation</keyword>
<evidence type="ECO:0000256" key="4">
    <source>
        <dbReference type="ARBA" id="ARBA00023015"/>
    </source>
</evidence>
<feature type="modified residue" description="4-aspartylphosphate" evidence="8">
    <location>
        <position position="39"/>
    </location>
</feature>
<dbReference type="GO" id="GO:0006355">
    <property type="term" value="P:regulation of DNA-templated transcription"/>
    <property type="evidence" value="ECO:0007669"/>
    <property type="project" value="InterPro"/>
</dbReference>
<evidence type="ECO:0000313" key="12">
    <source>
        <dbReference type="EMBL" id="MBO8463143.1"/>
    </source>
</evidence>
<accession>A0A9D9N7I5</accession>
<keyword evidence="2 8" id="KW-0597">Phosphoprotein</keyword>
<evidence type="ECO:0000256" key="3">
    <source>
        <dbReference type="ARBA" id="ARBA00023012"/>
    </source>
</evidence>
<dbReference type="EMBL" id="JADIML010000124">
    <property type="protein sequence ID" value="MBO8463143.1"/>
    <property type="molecule type" value="Genomic_DNA"/>
</dbReference>
<dbReference type="InterPro" id="IPR001867">
    <property type="entry name" value="OmpR/PhoB-type_DNA-bd"/>
</dbReference>
<evidence type="ECO:0000256" key="1">
    <source>
        <dbReference type="ARBA" id="ARBA00018672"/>
    </source>
</evidence>
<dbReference type="GO" id="GO:0005829">
    <property type="term" value="C:cytosol"/>
    <property type="evidence" value="ECO:0007669"/>
    <property type="project" value="TreeGrafter"/>
</dbReference>
<dbReference type="SUPFAM" id="SSF52172">
    <property type="entry name" value="CheY-like"/>
    <property type="match status" value="1"/>
</dbReference>
<dbReference type="InterPro" id="IPR001789">
    <property type="entry name" value="Sig_transdc_resp-reg_receiver"/>
</dbReference>
<dbReference type="Gene3D" id="1.10.10.10">
    <property type="entry name" value="Winged helix-like DNA-binding domain superfamily/Winged helix DNA-binding domain"/>
    <property type="match status" value="1"/>
</dbReference>
<dbReference type="PROSITE" id="PS51755">
    <property type="entry name" value="OMPR_PHOB"/>
    <property type="match status" value="1"/>
</dbReference>
<evidence type="ECO:0000256" key="7">
    <source>
        <dbReference type="ARBA" id="ARBA00024867"/>
    </source>
</evidence>
<keyword evidence="3" id="KW-0902">Two-component regulatory system</keyword>
<protein>
    <recommendedName>
        <fullName evidence="1">Stage 0 sporulation protein A homolog</fullName>
    </recommendedName>
</protein>
<keyword evidence="6" id="KW-0804">Transcription</keyword>
<gene>
    <name evidence="12" type="ORF">IAC13_04345</name>
</gene>
<dbReference type="CDD" id="cd00383">
    <property type="entry name" value="trans_reg_C"/>
    <property type="match status" value="1"/>
</dbReference>
<dbReference type="FunFam" id="1.10.10.10:FF:000018">
    <property type="entry name" value="DNA-binding response regulator ResD"/>
    <property type="match status" value="1"/>
</dbReference>
<dbReference type="GO" id="GO:0032993">
    <property type="term" value="C:protein-DNA complex"/>
    <property type="evidence" value="ECO:0007669"/>
    <property type="project" value="TreeGrafter"/>
</dbReference>
<sequence length="213" mass="24757">MLVDYLKINEYETLEAKDGEEALEVFYQNNHMIDLILLDVMLPKESGTTVLKEIRKQSTVPIIMLTAKGEEYDQIEYFKQGADDFLAKPFSLELLLGHVEAIAKRCFQNRKKRVEMGNIVIDMEQRKVVVKEESIELTPKEYDLLVYLIQNKGIVMERETILNAIWGFQYVGDIRTVDTHIKQLRAKLSSDSNYIKTVHGIGYRFEVEHDSLH</sequence>
<dbReference type="SMART" id="SM00862">
    <property type="entry name" value="Trans_reg_C"/>
    <property type="match status" value="1"/>
</dbReference>
<evidence type="ECO:0000256" key="2">
    <source>
        <dbReference type="ARBA" id="ARBA00022553"/>
    </source>
</evidence>
<evidence type="ECO:0000259" key="11">
    <source>
        <dbReference type="PROSITE" id="PS51755"/>
    </source>
</evidence>
<organism evidence="12 13">
    <name type="scientific">Candidatus Scybalomonas excrementavium</name>
    <dbReference type="NCBI Taxonomy" id="2840943"/>
    <lineage>
        <taxon>Bacteria</taxon>
        <taxon>Bacillati</taxon>
        <taxon>Bacillota</taxon>
        <taxon>Clostridia</taxon>
        <taxon>Lachnospirales</taxon>
        <taxon>Lachnospiraceae</taxon>
        <taxon>Lachnospiraceae incertae sedis</taxon>
        <taxon>Candidatus Scybalomonas</taxon>
    </lineage>
</organism>
<evidence type="ECO:0000313" key="13">
    <source>
        <dbReference type="Proteomes" id="UP000823618"/>
    </source>
</evidence>
<name>A0A9D9N7I5_9FIRM</name>
<reference evidence="12" key="1">
    <citation type="submission" date="2020-10" db="EMBL/GenBank/DDBJ databases">
        <authorList>
            <person name="Gilroy R."/>
        </authorList>
    </citation>
    <scope>NUCLEOTIDE SEQUENCE</scope>
    <source>
        <strain evidence="12">E3-2379</strain>
    </source>
</reference>
<feature type="domain" description="Response regulatory" evidence="10">
    <location>
        <begin position="1"/>
        <end position="103"/>
    </location>
</feature>
<dbReference type="Gene3D" id="3.40.50.2300">
    <property type="match status" value="1"/>
</dbReference>
<dbReference type="Pfam" id="PF00072">
    <property type="entry name" value="Response_reg"/>
    <property type="match status" value="1"/>
</dbReference>
<dbReference type="GO" id="GO:0000976">
    <property type="term" value="F:transcription cis-regulatory region binding"/>
    <property type="evidence" value="ECO:0007669"/>
    <property type="project" value="TreeGrafter"/>
</dbReference>
<dbReference type="PANTHER" id="PTHR48111">
    <property type="entry name" value="REGULATOR OF RPOS"/>
    <property type="match status" value="1"/>
</dbReference>
<evidence type="ECO:0000256" key="6">
    <source>
        <dbReference type="ARBA" id="ARBA00023163"/>
    </source>
</evidence>
<dbReference type="AlphaFoldDB" id="A0A9D9N7I5"/>
<dbReference type="Pfam" id="PF00486">
    <property type="entry name" value="Trans_reg_C"/>
    <property type="match status" value="1"/>
</dbReference>
<reference evidence="12" key="2">
    <citation type="journal article" date="2021" name="PeerJ">
        <title>Extensive microbial diversity within the chicken gut microbiome revealed by metagenomics and culture.</title>
        <authorList>
            <person name="Gilroy R."/>
            <person name="Ravi A."/>
            <person name="Getino M."/>
            <person name="Pursley I."/>
            <person name="Horton D.L."/>
            <person name="Alikhan N.F."/>
            <person name="Baker D."/>
            <person name="Gharbi K."/>
            <person name="Hall N."/>
            <person name="Watson M."/>
            <person name="Adriaenssens E.M."/>
            <person name="Foster-Nyarko E."/>
            <person name="Jarju S."/>
            <person name="Secka A."/>
            <person name="Antonio M."/>
            <person name="Oren A."/>
            <person name="Chaudhuri R.R."/>
            <person name="La Ragione R."/>
            <person name="Hildebrand F."/>
            <person name="Pallen M.J."/>
        </authorList>
    </citation>
    <scope>NUCLEOTIDE SEQUENCE</scope>
    <source>
        <strain evidence="12">E3-2379</strain>
    </source>
</reference>
<keyword evidence="5 9" id="KW-0238">DNA-binding</keyword>
<proteinExistence type="predicted"/>
<evidence type="ECO:0000256" key="8">
    <source>
        <dbReference type="PROSITE-ProRule" id="PRU00169"/>
    </source>
</evidence>
<dbReference type="CDD" id="cd17574">
    <property type="entry name" value="REC_OmpR"/>
    <property type="match status" value="1"/>
</dbReference>
<evidence type="ECO:0000259" key="10">
    <source>
        <dbReference type="PROSITE" id="PS50110"/>
    </source>
</evidence>
<dbReference type="Proteomes" id="UP000823618">
    <property type="component" value="Unassembled WGS sequence"/>
</dbReference>
<evidence type="ECO:0000256" key="9">
    <source>
        <dbReference type="PROSITE-ProRule" id="PRU01091"/>
    </source>
</evidence>
<dbReference type="InterPro" id="IPR039420">
    <property type="entry name" value="WalR-like"/>
</dbReference>